<accession>A0A9P7TV83</accession>
<protein>
    <submittedName>
        <fullName evidence="2">Uncharacterized protein</fullName>
    </submittedName>
</protein>
<proteinExistence type="predicted"/>
<gene>
    <name evidence="2" type="ORF">E4U13_001408</name>
</gene>
<evidence type="ECO:0000256" key="1">
    <source>
        <dbReference type="SAM" id="MobiDB-lite"/>
    </source>
</evidence>
<dbReference type="Proteomes" id="UP000732380">
    <property type="component" value="Unassembled WGS sequence"/>
</dbReference>
<feature type="region of interest" description="Disordered" evidence="1">
    <location>
        <begin position="393"/>
        <end position="426"/>
    </location>
</feature>
<feature type="region of interest" description="Disordered" evidence="1">
    <location>
        <begin position="18"/>
        <end position="56"/>
    </location>
</feature>
<dbReference type="EMBL" id="SRQM01000154">
    <property type="protein sequence ID" value="KAG6117038.1"/>
    <property type="molecule type" value="Genomic_DNA"/>
</dbReference>
<keyword evidence="3" id="KW-1185">Reference proteome</keyword>
<feature type="compositionally biased region" description="Polar residues" evidence="1">
    <location>
        <begin position="22"/>
        <end position="36"/>
    </location>
</feature>
<comment type="caution">
    <text evidence="2">The sequence shown here is derived from an EMBL/GenBank/DDBJ whole genome shotgun (WGS) entry which is preliminary data.</text>
</comment>
<evidence type="ECO:0000313" key="2">
    <source>
        <dbReference type="EMBL" id="KAG6117038.1"/>
    </source>
</evidence>
<organism evidence="2 3">
    <name type="scientific">Claviceps humidiphila</name>
    <dbReference type="NCBI Taxonomy" id="1294629"/>
    <lineage>
        <taxon>Eukaryota</taxon>
        <taxon>Fungi</taxon>
        <taxon>Dikarya</taxon>
        <taxon>Ascomycota</taxon>
        <taxon>Pezizomycotina</taxon>
        <taxon>Sordariomycetes</taxon>
        <taxon>Hypocreomycetidae</taxon>
        <taxon>Hypocreales</taxon>
        <taxon>Clavicipitaceae</taxon>
        <taxon>Claviceps</taxon>
    </lineage>
</organism>
<reference evidence="2 3" key="1">
    <citation type="journal article" date="2020" name="bioRxiv">
        <title>Whole genome comparisons of ergot fungi reveals the divergence and evolution of species within the genus Claviceps are the result of varying mechanisms driving genome evolution and host range expansion.</title>
        <authorList>
            <person name="Wyka S.A."/>
            <person name="Mondo S.J."/>
            <person name="Liu M."/>
            <person name="Dettman J."/>
            <person name="Nalam V."/>
            <person name="Broders K.D."/>
        </authorList>
    </citation>
    <scope>NUCLEOTIDE SEQUENCE [LARGE SCALE GENOMIC DNA]</scope>
    <source>
        <strain evidence="2 3">LM576</strain>
    </source>
</reference>
<dbReference type="AlphaFoldDB" id="A0A9P7TV83"/>
<name>A0A9P7TV83_9HYPO</name>
<feature type="compositionally biased region" description="Acidic residues" evidence="1">
    <location>
        <begin position="394"/>
        <end position="420"/>
    </location>
</feature>
<sequence>MVDSVPVTSVPSIQEAQVAGQKMNSYPPKTSLTPVQVSGKRQRSSPDLAAHDLPKRKKTIQTLPSVPVRCSSRSQPSLPTLPVELLEIIFLCSMNLALPRASPLLGAKLSAKSTRLRAFMMGFHDTWDQCFGIPEFEIFDSIMDIGMELKGDEKLQTALLSMPWVDIDFILEAQQTWADKYAVGRCYRHQEDKCCRPHPPWIQISHAGHPYHEHGLQHAEEAWKFNARACFEADYERARQYPPMPDSFWERTLVEVNPNASLPVELITGPWDEEKKRRLYWLSRGGKCYGGMDYNFSELPWKVRLACLDAVVISAEKLDPLIFNCLIGEWLFEDVPRDAKRKPLVNLCKRIAEAGDTPEMMDTLRYIVRLMDTDWDFMEYHMSEDEWNAKIISFDDEESYDEESDDEESDDEESDDEESIPSDHEE</sequence>
<evidence type="ECO:0000313" key="3">
    <source>
        <dbReference type="Proteomes" id="UP000732380"/>
    </source>
</evidence>